<evidence type="ECO:0000259" key="1">
    <source>
        <dbReference type="Pfam" id="PF21217"/>
    </source>
</evidence>
<protein>
    <recommendedName>
        <fullName evidence="1">Stability determinant domain-containing protein</fullName>
    </recommendedName>
</protein>
<dbReference type="EMBL" id="JABFHI010000003">
    <property type="protein sequence ID" value="NOG31764.1"/>
    <property type="molecule type" value="Genomic_DNA"/>
</dbReference>
<evidence type="ECO:0000313" key="2">
    <source>
        <dbReference type="EMBL" id="NOG31764.1"/>
    </source>
</evidence>
<reference evidence="2 3" key="2">
    <citation type="submission" date="2020-06" db="EMBL/GenBank/DDBJ databases">
        <title>Halomonas songnenensis sp. nov., a moderately halophilic bacterium isolated from saline and alkaline soils.</title>
        <authorList>
            <person name="Jiang J."/>
            <person name="Pan Y."/>
        </authorList>
    </citation>
    <scope>NUCLEOTIDE SEQUENCE [LARGE SCALE GENOMIC DNA]</scope>
    <source>
        <strain evidence="2 3">TBZ9</strain>
    </source>
</reference>
<gene>
    <name evidence="2" type="ORF">HLB35_08255</name>
</gene>
<proteinExistence type="predicted"/>
<name>A0A7Y3TXA8_9GAMM</name>
<evidence type="ECO:0000313" key="3">
    <source>
        <dbReference type="Proteomes" id="UP000588806"/>
    </source>
</evidence>
<organism evidence="2 3">
    <name type="scientific">Vreelandella azerica</name>
    <dbReference type="NCBI Taxonomy" id="2732867"/>
    <lineage>
        <taxon>Bacteria</taxon>
        <taxon>Pseudomonadati</taxon>
        <taxon>Pseudomonadota</taxon>
        <taxon>Gammaproteobacteria</taxon>
        <taxon>Oceanospirillales</taxon>
        <taxon>Halomonadaceae</taxon>
        <taxon>Vreelandella</taxon>
    </lineage>
</organism>
<accession>A0A7Y3TXA8</accession>
<keyword evidence="3" id="KW-1185">Reference proteome</keyword>
<reference evidence="2 3" key="1">
    <citation type="submission" date="2020-05" db="EMBL/GenBank/DDBJ databases">
        <authorList>
            <person name="Ruan W."/>
            <person name="Jeon C.O."/>
            <person name="Chun B.H."/>
        </authorList>
    </citation>
    <scope>NUCLEOTIDE SEQUENCE [LARGE SCALE GENOMIC DNA]</scope>
    <source>
        <strain evidence="2 3">TBZ9</strain>
    </source>
</reference>
<dbReference type="Proteomes" id="UP000588806">
    <property type="component" value="Unassembled WGS sequence"/>
</dbReference>
<dbReference type="InterPro" id="IPR048851">
    <property type="entry name" value="PaaA2_dom"/>
</dbReference>
<comment type="caution">
    <text evidence="2">The sequence shown here is derived from an EMBL/GenBank/DDBJ whole genome shotgun (WGS) entry which is preliminary data.</text>
</comment>
<dbReference type="Gene3D" id="6.20.450.20">
    <property type="match status" value="1"/>
</dbReference>
<dbReference type="Pfam" id="PF21217">
    <property type="entry name" value="PaaA2"/>
    <property type="match status" value="1"/>
</dbReference>
<dbReference type="AlphaFoldDB" id="A0A7Y3TXA8"/>
<feature type="domain" description="Stability determinant" evidence="1">
    <location>
        <begin position="28"/>
        <end position="60"/>
    </location>
</feature>
<sequence>MRYTFANHRGATHEHPLDPIVSEFETQEQADSYKRWFRERVQASLADSRPGIPHDEVMAEMDALIDAKRPHAAGCECPGKLERIR</sequence>